<dbReference type="GO" id="GO:0008270">
    <property type="term" value="F:zinc ion binding"/>
    <property type="evidence" value="ECO:0007669"/>
    <property type="project" value="UniProtKB-KW"/>
</dbReference>
<feature type="compositionally biased region" description="Polar residues" evidence="11">
    <location>
        <begin position="40"/>
        <end position="61"/>
    </location>
</feature>
<feature type="domain" description="C2H2-type" evidence="12">
    <location>
        <begin position="104"/>
        <end position="133"/>
    </location>
</feature>
<evidence type="ECO:0000256" key="4">
    <source>
        <dbReference type="ARBA" id="ARBA00022737"/>
    </source>
</evidence>
<dbReference type="GeneID" id="91093621"/>
<dbReference type="PROSITE" id="PS00028">
    <property type="entry name" value="ZINC_FINGER_C2H2_1"/>
    <property type="match status" value="2"/>
</dbReference>
<dbReference type="SUPFAM" id="SSF57667">
    <property type="entry name" value="beta-beta-alpha zinc fingers"/>
    <property type="match status" value="2"/>
</dbReference>
<dbReference type="GO" id="GO:0045944">
    <property type="term" value="P:positive regulation of transcription by RNA polymerase II"/>
    <property type="evidence" value="ECO:0007669"/>
    <property type="project" value="TreeGrafter"/>
</dbReference>
<evidence type="ECO:0000256" key="5">
    <source>
        <dbReference type="ARBA" id="ARBA00022771"/>
    </source>
</evidence>
<keyword evidence="2" id="KW-0678">Repressor</keyword>
<gene>
    <name evidence="13" type="ORF">L201_002950</name>
</gene>
<feature type="region of interest" description="Disordered" evidence="11">
    <location>
        <begin position="724"/>
        <end position="750"/>
    </location>
</feature>
<dbReference type="SMART" id="SM00355">
    <property type="entry name" value="ZnF_C2H2"/>
    <property type="match status" value="3"/>
</dbReference>
<dbReference type="FunFam" id="3.30.160.60:FF:001182">
    <property type="entry name" value="Zinc finger, C2H2 type"/>
    <property type="match status" value="1"/>
</dbReference>
<keyword evidence="5 9" id="KW-0863">Zinc-finger</keyword>
<keyword evidence="7" id="KW-0539">Nucleus</keyword>
<evidence type="ECO:0000259" key="12">
    <source>
        <dbReference type="PROSITE" id="PS50157"/>
    </source>
</evidence>
<evidence type="ECO:0000256" key="2">
    <source>
        <dbReference type="ARBA" id="ARBA00022491"/>
    </source>
</evidence>
<keyword evidence="6" id="KW-0862">Zinc</keyword>
<dbReference type="Pfam" id="PF00096">
    <property type="entry name" value="zf-C2H2"/>
    <property type="match status" value="1"/>
</dbReference>
<dbReference type="EMBL" id="CP144100">
    <property type="protein sequence ID" value="WWC88047.1"/>
    <property type="molecule type" value="Genomic_DNA"/>
</dbReference>
<feature type="coiled-coil region" evidence="10">
    <location>
        <begin position="821"/>
        <end position="853"/>
    </location>
</feature>
<dbReference type="InterPro" id="IPR013087">
    <property type="entry name" value="Znf_C2H2_type"/>
</dbReference>
<evidence type="ECO:0000256" key="1">
    <source>
        <dbReference type="ARBA" id="ARBA00004123"/>
    </source>
</evidence>
<dbReference type="InterPro" id="IPR036236">
    <property type="entry name" value="Znf_C2H2_sf"/>
</dbReference>
<keyword evidence="3" id="KW-0479">Metal-binding</keyword>
<keyword evidence="4" id="KW-0677">Repeat</keyword>
<dbReference type="PANTHER" id="PTHR47257">
    <property type="entry name" value="PH-RESPONSE TRANSCRIPTION FACTOR PACC/RIM101"/>
    <property type="match status" value="1"/>
</dbReference>
<evidence type="ECO:0000256" key="10">
    <source>
        <dbReference type="SAM" id="Coils"/>
    </source>
</evidence>
<feature type="compositionally biased region" description="Basic and acidic residues" evidence="11">
    <location>
        <begin position="147"/>
        <end position="161"/>
    </location>
</feature>
<feature type="compositionally biased region" description="Polar residues" evidence="11">
    <location>
        <begin position="21"/>
        <end position="32"/>
    </location>
</feature>
<dbReference type="AlphaFoldDB" id="A0AAX4JU27"/>
<feature type="region of interest" description="Disordered" evidence="11">
    <location>
        <begin position="147"/>
        <end position="243"/>
    </location>
</feature>
<feature type="compositionally biased region" description="Polar residues" evidence="11">
    <location>
        <begin position="168"/>
        <end position="189"/>
    </location>
</feature>
<evidence type="ECO:0000313" key="14">
    <source>
        <dbReference type="Proteomes" id="UP001355207"/>
    </source>
</evidence>
<dbReference type="Proteomes" id="UP001355207">
    <property type="component" value="Chromosome 3"/>
</dbReference>
<proteinExistence type="inferred from homology"/>
<feature type="compositionally biased region" description="Basic and acidic residues" evidence="11">
    <location>
        <begin position="635"/>
        <end position="645"/>
    </location>
</feature>
<feature type="compositionally biased region" description="Low complexity" evidence="11">
    <location>
        <begin position="199"/>
        <end position="221"/>
    </location>
</feature>
<keyword evidence="14" id="KW-1185">Reference proteome</keyword>
<dbReference type="InterPro" id="IPR050806">
    <property type="entry name" value="pacC/RIM101"/>
</dbReference>
<protein>
    <recommendedName>
        <fullName evidence="12">C2H2-type domain-containing protein</fullName>
    </recommendedName>
</protein>
<feature type="domain" description="C2H2-type" evidence="12">
    <location>
        <begin position="134"/>
        <end position="161"/>
    </location>
</feature>
<accession>A0AAX4JU27</accession>
<dbReference type="Gene3D" id="3.30.160.60">
    <property type="entry name" value="Classic Zinc Finger"/>
    <property type="match status" value="2"/>
</dbReference>
<evidence type="ECO:0000256" key="3">
    <source>
        <dbReference type="ARBA" id="ARBA00022723"/>
    </source>
</evidence>
<keyword evidence="10" id="KW-0175">Coiled coil</keyword>
<dbReference type="PROSITE" id="PS50157">
    <property type="entry name" value="ZINC_FINGER_C2H2_2"/>
    <property type="match status" value="2"/>
</dbReference>
<feature type="region of interest" description="Disordered" evidence="11">
    <location>
        <begin position="427"/>
        <end position="447"/>
    </location>
</feature>
<evidence type="ECO:0000256" key="11">
    <source>
        <dbReference type="SAM" id="MobiDB-lite"/>
    </source>
</evidence>
<evidence type="ECO:0000256" key="7">
    <source>
        <dbReference type="ARBA" id="ARBA00023242"/>
    </source>
</evidence>
<evidence type="ECO:0000256" key="8">
    <source>
        <dbReference type="ARBA" id="ARBA00038089"/>
    </source>
</evidence>
<dbReference type="RefSeq" id="XP_066074810.1">
    <property type="nucleotide sequence ID" value="XM_066218713.1"/>
</dbReference>
<dbReference type="PANTHER" id="PTHR47257:SF1">
    <property type="entry name" value="PH-RESPONSE TRANSCRIPTION FACTOR PACC_RIM101"/>
    <property type="match status" value="1"/>
</dbReference>
<sequence length="872" mass="95521">MVYPTLPVSPTDGGRYLSAIPRSSESTASSNDPLEPLTPELQSGATMYNTSQSQSQQNVANEDSDEQLRCKWNDCQHVSSSPDELYDHLCNAHVGRKSTNNLCLTCGWENCGVKCVKRDHITSHLRVHTPLKPHPCSVCSKTFKRPQDLKKHERIHTQEHHQMHKLSKATTSTDPKFNSRVSSGNIHSHTNVDNERQVSPMSSSLSPSSSSSRSQLNPSSPYEHLLPPQISGLQDKSVSPSPSALAALHRKQHEELAAYQKREMAILQQLAYNQQQTQTYAAQLAATANTNDFTKIGMKRSQATYENEGLEGLLADMKKRKVEPVYDAEMMYRLNNLVPPSMQPGFPQISPVSGYNDYTPPLNASINAYPNLPSIPGGGLPSSMSSTGPSPPLAIPEIKTEADLAMFNEFMISLGRDASGQYHNQVPSLMHSNSGGPGSVNTDSPLSDSSNIVEDLFNPDELASLGLAGMPGIPINANHNDNGSNLSHSLPNGSPSISFGGLYPSLEGMRHRTGSAPDVSALSDPMKRPIAGLPRASTGSLNALPNNTNGKPTYLSNFYGLGSTQYAELPFNMNEYSNTQTGLGSNGHGVDNYQSFDSLARSKQNLYPTPTLAPKDFYKKTYRHVQPLGASLSARARESAERTAVNDEDEEDHQEGYVAEPESISEDLEKTPKIPVKALLSAEESDPDLKLPAIMNNATLYPSADNEINKQSLPSISEISHYRSNSMASSSSTPRSSPAPGSSSSSGLNLPSLVALPVKRHTEEEIVRGVKRLELGSGESISMPDEEDEEDGDRPSTAVIIREMRKRHAQLIKSWLIAVNIEFKRRKLEEIQRLQKQSENERNLDEIDELDDEDEIIQQHARDIDVKIEITA</sequence>
<organism evidence="13 14">
    <name type="scientific">Kwoniella dendrophila CBS 6074</name>
    <dbReference type="NCBI Taxonomy" id="1295534"/>
    <lineage>
        <taxon>Eukaryota</taxon>
        <taxon>Fungi</taxon>
        <taxon>Dikarya</taxon>
        <taxon>Basidiomycota</taxon>
        <taxon>Agaricomycotina</taxon>
        <taxon>Tremellomycetes</taxon>
        <taxon>Tremellales</taxon>
        <taxon>Cryptococcaceae</taxon>
        <taxon>Kwoniella</taxon>
    </lineage>
</organism>
<evidence type="ECO:0000256" key="9">
    <source>
        <dbReference type="PROSITE-ProRule" id="PRU00042"/>
    </source>
</evidence>
<comment type="similarity">
    <text evidence="8">Belongs to the pacC/RIM101 family.</text>
</comment>
<feature type="region of interest" description="Disordered" evidence="11">
    <location>
        <begin position="1"/>
        <end position="63"/>
    </location>
</feature>
<evidence type="ECO:0000313" key="13">
    <source>
        <dbReference type="EMBL" id="WWC88047.1"/>
    </source>
</evidence>
<comment type="subcellular location">
    <subcellularLocation>
        <location evidence="1">Nucleus</location>
    </subcellularLocation>
</comment>
<evidence type="ECO:0000256" key="6">
    <source>
        <dbReference type="ARBA" id="ARBA00022833"/>
    </source>
</evidence>
<reference evidence="13 14" key="1">
    <citation type="submission" date="2024-01" db="EMBL/GenBank/DDBJ databases">
        <title>Comparative genomics of Cryptococcus and Kwoniella reveals pathogenesis evolution and contrasting modes of karyotype evolution via chromosome fusion or intercentromeric recombination.</title>
        <authorList>
            <person name="Coelho M.A."/>
            <person name="David-Palma M."/>
            <person name="Shea T."/>
            <person name="Bowers K."/>
            <person name="McGinley-Smith S."/>
            <person name="Mohammad A.W."/>
            <person name="Gnirke A."/>
            <person name="Yurkov A.M."/>
            <person name="Nowrousian M."/>
            <person name="Sun S."/>
            <person name="Cuomo C.A."/>
            <person name="Heitman J."/>
        </authorList>
    </citation>
    <scope>NUCLEOTIDE SEQUENCE [LARGE SCALE GENOMIC DNA]</scope>
    <source>
        <strain evidence="13 14">CBS 6074</strain>
    </source>
</reference>
<name>A0AAX4JU27_9TREE</name>
<dbReference type="GO" id="GO:0005634">
    <property type="term" value="C:nucleus"/>
    <property type="evidence" value="ECO:0007669"/>
    <property type="project" value="UniProtKB-SubCell"/>
</dbReference>
<feature type="region of interest" description="Disordered" evidence="11">
    <location>
        <begin position="631"/>
        <end position="667"/>
    </location>
</feature>